<proteinExistence type="predicted"/>
<evidence type="ECO:0000256" key="4">
    <source>
        <dbReference type="ARBA" id="ARBA00022676"/>
    </source>
</evidence>
<reference evidence="13" key="1">
    <citation type="submission" date="2016-06" db="EMBL/GenBank/DDBJ databases">
        <authorList>
            <person name="Varghese N."/>
            <person name="Submissions Spin"/>
        </authorList>
    </citation>
    <scope>NUCLEOTIDE SEQUENCE [LARGE SCALE GENOMIC DNA]</scope>
    <source>
        <strain evidence="13">DSM 44151</strain>
    </source>
</reference>
<evidence type="ECO:0000256" key="7">
    <source>
        <dbReference type="ARBA" id="ARBA00022824"/>
    </source>
</evidence>
<feature type="compositionally biased region" description="Low complexity" evidence="10">
    <location>
        <begin position="13"/>
        <end position="25"/>
    </location>
</feature>
<evidence type="ECO:0000256" key="9">
    <source>
        <dbReference type="ARBA" id="ARBA00023136"/>
    </source>
</evidence>
<keyword evidence="5" id="KW-0808">Transferase</keyword>
<dbReference type="GO" id="GO:0004376">
    <property type="term" value="F:GPI mannosyltransferase activity"/>
    <property type="evidence" value="ECO:0007669"/>
    <property type="project" value="InterPro"/>
</dbReference>
<feature type="transmembrane region" description="Helical" evidence="11">
    <location>
        <begin position="124"/>
        <end position="147"/>
    </location>
</feature>
<organism evidence="12 13">
    <name type="scientific">Micromonospora chersina</name>
    <dbReference type="NCBI Taxonomy" id="47854"/>
    <lineage>
        <taxon>Bacteria</taxon>
        <taxon>Bacillati</taxon>
        <taxon>Actinomycetota</taxon>
        <taxon>Actinomycetes</taxon>
        <taxon>Micromonosporales</taxon>
        <taxon>Micromonosporaceae</taxon>
        <taxon>Micromonospora</taxon>
    </lineage>
</organism>
<keyword evidence="8 11" id="KW-1133">Transmembrane helix</keyword>
<comment type="subcellular location">
    <subcellularLocation>
        <location evidence="1">Endoplasmic reticulum membrane</location>
        <topology evidence="1">Multi-pass membrane protein</topology>
    </subcellularLocation>
</comment>
<dbReference type="OrthoDB" id="151635at2"/>
<feature type="transmembrane region" description="Helical" evidence="11">
    <location>
        <begin position="194"/>
        <end position="224"/>
    </location>
</feature>
<keyword evidence="13" id="KW-1185">Reference proteome</keyword>
<keyword evidence="9 11" id="KW-0472">Membrane</keyword>
<accession>A0A1C6UMQ0</accession>
<evidence type="ECO:0000313" key="12">
    <source>
        <dbReference type="EMBL" id="SCL55193.1"/>
    </source>
</evidence>
<dbReference type="UniPathway" id="UPA00196"/>
<dbReference type="GO" id="GO:0006506">
    <property type="term" value="P:GPI anchor biosynthetic process"/>
    <property type="evidence" value="ECO:0007669"/>
    <property type="project" value="UniProtKB-UniPathway"/>
</dbReference>
<evidence type="ECO:0000256" key="6">
    <source>
        <dbReference type="ARBA" id="ARBA00022692"/>
    </source>
</evidence>
<gene>
    <name evidence="12" type="ORF">GA0070603_1958</name>
</gene>
<keyword evidence="7" id="KW-0256">Endoplasmic reticulum</keyword>
<feature type="transmembrane region" description="Helical" evidence="11">
    <location>
        <begin position="154"/>
        <end position="174"/>
    </location>
</feature>
<dbReference type="InterPro" id="IPR007315">
    <property type="entry name" value="PIG-V/Gpi18"/>
</dbReference>
<evidence type="ECO:0000256" key="2">
    <source>
        <dbReference type="ARBA" id="ARBA00004687"/>
    </source>
</evidence>
<evidence type="ECO:0008006" key="14">
    <source>
        <dbReference type="Google" id="ProtNLM"/>
    </source>
</evidence>
<keyword evidence="6 11" id="KW-0812">Transmembrane</keyword>
<evidence type="ECO:0000256" key="5">
    <source>
        <dbReference type="ARBA" id="ARBA00022679"/>
    </source>
</evidence>
<protein>
    <recommendedName>
        <fullName evidence="14">Dolichyl-phosphate-mannose-protein mannosyltransferase</fullName>
    </recommendedName>
</protein>
<feature type="region of interest" description="Disordered" evidence="10">
    <location>
        <begin position="1"/>
        <end position="29"/>
    </location>
</feature>
<evidence type="ECO:0000256" key="1">
    <source>
        <dbReference type="ARBA" id="ARBA00004477"/>
    </source>
</evidence>
<dbReference type="RefSeq" id="WP_091310505.1">
    <property type="nucleotide sequence ID" value="NZ_FMIB01000002.1"/>
</dbReference>
<dbReference type="GO" id="GO:0000009">
    <property type="term" value="F:alpha-1,6-mannosyltransferase activity"/>
    <property type="evidence" value="ECO:0007669"/>
    <property type="project" value="InterPro"/>
</dbReference>
<dbReference type="AlphaFoldDB" id="A0A1C6UMQ0"/>
<keyword evidence="3" id="KW-0337">GPI-anchor biosynthesis</keyword>
<dbReference type="GeneID" id="43278614"/>
<dbReference type="PANTHER" id="PTHR12468:SF2">
    <property type="entry name" value="GPI MANNOSYLTRANSFERASE 2"/>
    <property type="match status" value="1"/>
</dbReference>
<sequence length="396" mass="42528">MDVVTTEEPSRPTPAASTEPASPDPVRAGVGRRFRDATRHALPALAVYAAIRLVSVLTVYVWARNVGTSPLGRLVRADGTWYTAIAQHGYDGYEKTQSNMAFFPLFPGLTAALDRISPLSTPEAAVAVAWVAGLAAAWGLFAIGAHLHDRRTGVLLAALWAAVPHGVVESMGYSESLFTALAAWTLYALLRRHWVTAGVVCLFAGLTRPTASSLIPVVGLAALLAIVRRRDGWRPWVALLLAPAGWLAYLAWVGARTGRPDGWFHIQSAGWGTTFDFGVYTVERGQQALVQVAALPLLVVTVVALLSIMFFVLSAIDRQPWQLLLYSGLLLVTTLGAAGYYHSKARFLLPAFPLLLPAAVGLARAGWARAATVLVTLTAFSAYFGGYLLLVWTKSP</sequence>
<feature type="transmembrane region" description="Helical" evidence="11">
    <location>
        <begin position="236"/>
        <end position="255"/>
    </location>
</feature>
<dbReference type="GO" id="GO:0016020">
    <property type="term" value="C:membrane"/>
    <property type="evidence" value="ECO:0007669"/>
    <property type="project" value="GOC"/>
</dbReference>
<evidence type="ECO:0000256" key="10">
    <source>
        <dbReference type="SAM" id="MobiDB-lite"/>
    </source>
</evidence>
<evidence type="ECO:0000256" key="11">
    <source>
        <dbReference type="SAM" id="Phobius"/>
    </source>
</evidence>
<dbReference type="Proteomes" id="UP000198605">
    <property type="component" value="Unassembled WGS sequence"/>
</dbReference>
<name>A0A1C6UMQ0_9ACTN</name>
<feature type="transmembrane region" description="Helical" evidence="11">
    <location>
        <begin position="42"/>
        <end position="63"/>
    </location>
</feature>
<evidence type="ECO:0000256" key="8">
    <source>
        <dbReference type="ARBA" id="ARBA00022989"/>
    </source>
</evidence>
<dbReference type="EMBL" id="FMIB01000002">
    <property type="protein sequence ID" value="SCL55193.1"/>
    <property type="molecule type" value="Genomic_DNA"/>
</dbReference>
<evidence type="ECO:0000313" key="13">
    <source>
        <dbReference type="Proteomes" id="UP000198605"/>
    </source>
</evidence>
<comment type="pathway">
    <text evidence="2">Glycolipid biosynthesis; glycosylphosphatidylinositol-anchor biosynthesis.</text>
</comment>
<feature type="transmembrane region" description="Helical" evidence="11">
    <location>
        <begin position="370"/>
        <end position="392"/>
    </location>
</feature>
<dbReference type="STRING" id="47854.GA0070603_1958"/>
<keyword evidence="4" id="KW-0328">Glycosyltransferase</keyword>
<feature type="transmembrane region" description="Helical" evidence="11">
    <location>
        <begin position="293"/>
        <end position="316"/>
    </location>
</feature>
<dbReference type="PANTHER" id="PTHR12468">
    <property type="entry name" value="GPI MANNOSYLTRANSFERASE 2"/>
    <property type="match status" value="1"/>
</dbReference>
<feature type="transmembrane region" description="Helical" evidence="11">
    <location>
        <begin position="323"/>
        <end position="341"/>
    </location>
</feature>
<evidence type="ECO:0000256" key="3">
    <source>
        <dbReference type="ARBA" id="ARBA00022502"/>
    </source>
</evidence>